<sequence>MPDSASNPRMCGRPRGSLSSLCLTREISNNNQMRGQLKGQGQLKEQTKSEFHGETMGSCENTGITKRARWSHEMKVFLIGLLHDYDVPGYRTQNAWSPDAWTKITAGVNEKFGVSFTNLQVKQKEQDLKKDYRSVKDLLEESGFGWDSDRNMVDAPDNVWASFLARRNNKDALKWRDRSFSYYDELSPLYEGRYAEGRTRQGMDHYASKANHGSVPKHGTNLSRSPSPTMPDPSQSDIPDEELEQGNLDHAPHLTTPRQHVQVAPSSTHISLEKGDTKRGKRKKKDIDDGFHERYLKLKKEEIDRFAAIEEKKLEDPYNINKCITAIEGLKELQLGDMMQASDIFKSKKNREVFLSYSSDALRLAWIKREIARTQPNH</sequence>
<organism evidence="1 2">
    <name type="scientific">Avena sativa</name>
    <name type="common">Oat</name>
    <dbReference type="NCBI Taxonomy" id="4498"/>
    <lineage>
        <taxon>Eukaryota</taxon>
        <taxon>Viridiplantae</taxon>
        <taxon>Streptophyta</taxon>
        <taxon>Embryophyta</taxon>
        <taxon>Tracheophyta</taxon>
        <taxon>Spermatophyta</taxon>
        <taxon>Magnoliopsida</taxon>
        <taxon>Liliopsida</taxon>
        <taxon>Poales</taxon>
        <taxon>Poaceae</taxon>
        <taxon>BOP clade</taxon>
        <taxon>Pooideae</taxon>
        <taxon>Poodae</taxon>
        <taxon>Poeae</taxon>
        <taxon>Poeae Chloroplast Group 1 (Aveneae type)</taxon>
        <taxon>Aveninae</taxon>
        <taxon>Avena</taxon>
    </lineage>
</organism>
<evidence type="ECO:0000313" key="1">
    <source>
        <dbReference type="EnsemblPlants" id="AVESA.00010b.r2.7DG1375130.1.CDS"/>
    </source>
</evidence>
<proteinExistence type="predicted"/>
<dbReference type="Proteomes" id="UP001732700">
    <property type="component" value="Chromosome 7D"/>
</dbReference>
<dbReference type="EnsemblPlants" id="AVESA.00010b.r2.7DG1375130.1">
    <property type="protein sequence ID" value="AVESA.00010b.r2.7DG1375130.1.CDS"/>
    <property type="gene ID" value="AVESA.00010b.r2.7DG1375130"/>
</dbReference>
<protein>
    <submittedName>
        <fullName evidence="1">Uncharacterized protein</fullName>
    </submittedName>
</protein>
<keyword evidence="2" id="KW-1185">Reference proteome</keyword>
<reference evidence="1" key="1">
    <citation type="submission" date="2021-05" db="EMBL/GenBank/DDBJ databases">
        <authorList>
            <person name="Scholz U."/>
            <person name="Mascher M."/>
            <person name="Fiebig A."/>
        </authorList>
    </citation>
    <scope>NUCLEOTIDE SEQUENCE [LARGE SCALE GENOMIC DNA]</scope>
</reference>
<evidence type="ECO:0000313" key="2">
    <source>
        <dbReference type="Proteomes" id="UP001732700"/>
    </source>
</evidence>
<accession>A0ACD6AH52</accession>
<reference evidence="1" key="2">
    <citation type="submission" date="2025-09" db="UniProtKB">
        <authorList>
            <consortium name="EnsemblPlants"/>
        </authorList>
    </citation>
    <scope>IDENTIFICATION</scope>
</reference>
<name>A0ACD6AH52_AVESA</name>